<feature type="region of interest" description="Disordered" evidence="1">
    <location>
        <begin position="97"/>
        <end position="120"/>
    </location>
</feature>
<evidence type="ECO:0000256" key="1">
    <source>
        <dbReference type="SAM" id="MobiDB-lite"/>
    </source>
</evidence>
<keyword evidence="3" id="KW-1185">Reference proteome</keyword>
<dbReference type="AlphaFoldDB" id="A0A6P1NTR4"/>
<protein>
    <submittedName>
        <fullName evidence="2">Uncharacterized protein</fullName>
    </submittedName>
</protein>
<dbReference type="KEGG" id="nib:GU926_02870"/>
<dbReference type="RefSeq" id="WP_160688830.1">
    <property type="nucleotide sequence ID" value="NZ_CP047897.1"/>
</dbReference>
<accession>A0A6P1NTR4</accession>
<evidence type="ECO:0000313" key="3">
    <source>
        <dbReference type="Proteomes" id="UP000464214"/>
    </source>
</evidence>
<proteinExistence type="predicted"/>
<dbReference type="EMBL" id="CP047897">
    <property type="protein sequence ID" value="QHL86440.1"/>
    <property type="molecule type" value="Genomic_DNA"/>
</dbReference>
<gene>
    <name evidence="2" type="ORF">GU926_02870</name>
</gene>
<reference evidence="2 3" key="1">
    <citation type="submission" date="2020-01" db="EMBL/GenBank/DDBJ databases">
        <authorList>
            <person name="Kim M."/>
        </authorList>
    </citation>
    <scope>NUCLEOTIDE SEQUENCE [LARGE SCALE GENOMIC DNA]</scope>
    <source>
        <strain evidence="2 3">BT10</strain>
    </source>
</reference>
<evidence type="ECO:0000313" key="2">
    <source>
        <dbReference type="EMBL" id="QHL86440.1"/>
    </source>
</evidence>
<name>A0A6P1NTR4_9BACT</name>
<organism evidence="2 3">
    <name type="scientific">Nibribacter ruber</name>
    <dbReference type="NCBI Taxonomy" id="2698458"/>
    <lineage>
        <taxon>Bacteria</taxon>
        <taxon>Pseudomonadati</taxon>
        <taxon>Bacteroidota</taxon>
        <taxon>Cytophagia</taxon>
        <taxon>Cytophagales</taxon>
        <taxon>Hymenobacteraceae</taxon>
        <taxon>Nibribacter</taxon>
    </lineage>
</organism>
<dbReference type="Proteomes" id="UP000464214">
    <property type="component" value="Chromosome"/>
</dbReference>
<sequence>MDLELDEFERRLSQEIRNGANPALYIQEEIRRAESLKEGLLEELEEEINDFVPMASNKIDTYIYQLHEKAKKYPLDLFQLDQKTALQDEEVQKRIGQQLKSLKDEQNPTSPGKVNPLDLS</sequence>